<name>A0A2T4TWU1_9BACT</name>
<sequence length="68" mass="7239">MPIYEYRCTNCSQVFEKLVLDRDASIECPRCPGAAVEKQFSAFSFKGERKVIGSGTLGSAGSSCAPSG</sequence>
<reference evidence="3" key="2">
    <citation type="journal article" date="2018" name="Environ. Microbiol.">
        <title>Bloom of a denitrifying methanotroph, 'Candidatus Methylomirabilis limnetica', in a deep stratified lake.</title>
        <authorList>
            <person name="Graf J.S."/>
            <person name="Mayr M.J."/>
            <person name="Marchant H.K."/>
            <person name="Tienken D."/>
            <person name="Hach P.F."/>
            <person name="Brand A."/>
            <person name="Schubert C.J."/>
            <person name="Kuypers M.M."/>
            <person name="Milucka J."/>
        </authorList>
    </citation>
    <scope>NUCLEOTIDE SEQUENCE [LARGE SCALE GENOMIC DNA]</scope>
    <source>
        <strain evidence="3">Zug</strain>
    </source>
</reference>
<evidence type="ECO:0000259" key="1">
    <source>
        <dbReference type="SMART" id="SM00834"/>
    </source>
</evidence>
<dbReference type="Pfam" id="PF09723">
    <property type="entry name" value="Zn_ribbon_8"/>
    <property type="match status" value="1"/>
</dbReference>
<proteinExistence type="predicted"/>
<dbReference type="OrthoDB" id="9813321at2"/>
<comment type="caution">
    <text evidence="2">The sequence shown here is derived from an EMBL/GenBank/DDBJ whole genome shotgun (WGS) entry which is preliminary data.</text>
</comment>
<dbReference type="NCBIfam" id="TIGR02605">
    <property type="entry name" value="CxxC_CxxC_SSSS"/>
    <property type="match status" value="1"/>
</dbReference>
<keyword evidence="3" id="KW-1185">Reference proteome</keyword>
<evidence type="ECO:0000313" key="2">
    <source>
        <dbReference type="EMBL" id="PTL35565.1"/>
    </source>
</evidence>
<protein>
    <recommendedName>
        <fullName evidence="1">Putative regulatory protein FmdB zinc ribbon domain-containing protein</fullName>
    </recommendedName>
</protein>
<reference evidence="2 3" key="1">
    <citation type="submission" date="2017-09" db="EMBL/GenBank/DDBJ databases">
        <title>Bloom of a denitrifying methanotroph, Candidatus Methylomirabilis limnetica, in a deep stratified lake.</title>
        <authorList>
            <person name="Graf J.S."/>
            <person name="Marchant H.K."/>
            <person name="Tienken D."/>
            <person name="Hach P.F."/>
            <person name="Brand A."/>
            <person name="Schubert C.J."/>
            <person name="Kuypers M.M."/>
            <person name="Milucka J."/>
        </authorList>
    </citation>
    <scope>NUCLEOTIDE SEQUENCE [LARGE SCALE GENOMIC DNA]</scope>
    <source>
        <strain evidence="2 3">Zug</strain>
    </source>
</reference>
<dbReference type="Proteomes" id="UP000241436">
    <property type="component" value="Unassembled WGS sequence"/>
</dbReference>
<gene>
    <name evidence="2" type="ORF">CLG94_07230</name>
</gene>
<dbReference type="SMART" id="SM00834">
    <property type="entry name" value="CxxC_CXXC_SSSS"/>
    <property type="match status" value="1"/>
</dbReference>
<dbReference type="InterPro" id="IPR013429">
    <property type="entry name" value="Regulatory_FmdB_Zinc_ribbon"/>
</dbReference>
<dbReference type="RefSeq" id="WP_107562197.1">
    <property type="nucleotide sequence ID" value="NZ_NVQC01000022.1"/>
</dbReference>
<evidence type="ECO:0000313" key="3">
    <source>
        <dbReference type="Proteomes" id="UP000241436"/>
    </source>
</evidence>
<dbReference type="AlphaFoldDB" id="A0A2T4TWU1"/>
<feature type="domain" description="Putative regulatory protein FmdB zinc ribbon" evidence="1">
    <location>
        <begin position="1"/>
        <end position="41"/>
    </location>
</feature>
<dbReference type="EMBL" id="NVQC01000022">
    <property type="protein sequence ID" value="PTL35565.1"/>
    <property type="molecule type" value="Genomic_DNA"/>
</dbReference>
<accession>A0A2T4TWU1</accession>
<organism evidence="2 3">
    <name type="scientific">Candidatus Methylomirabilis limnetica</name>
    <dbReference type="NCBI Taxonomy" id="2033718"/>
    <lineage>
        <taxon>Bacteria</taxon>
        <taxon>Candidatus Methylomirabilota</taxon>
        <taxon>Candidatus Methylomirabilia</taxon>
        <taxon>Candidatus Methylomirabilales</taxon>
        <taxon>Candidatus Methylomirabilaceae</taxon>
        <taxon>Candidatus Methylomirabilis</taxon>
    </lineage>
</organism>